<dbReference type="Proteomes" id="UP000765509">
    <property type="component" value="Unassembled WGS sequence"/>
</dbReference>
<reference evidence="1" key="1">
    <citation type="submission" date="2021-03" db="EMBL/GenBank/DDBJ databases">
        <title>Draft genome sequence of rust myrtle Austropuccinia psidii MF-1, a brazilian biotype.</title>
        <authorList>
            <person name="Quecine M.C."/>
            <person name="Pachon D.M.R."/>
            <person name="Bonatelli M.L."/>
            <person name="Correr F.H."/>
            <person name="Franceschini L.M."/>
            <person name="Leite T.F."/>
            <person name="Margarido G.R.A."/>
            <person name="Almeida C.A."/>
            <person name="Ferrarezi J.A."/>
            <person name="Labate C.A."/>
        </authorList>
    </citation>
    <scope>NUCLEOTIDE SEQUENCE</scope>
    <source>
        <strain evidence="1">MF-1</strain>
    </source>
</reference>
<organism evidence="1 2">
    <name type="scientific">Austropuccinia psidii MF-1</name>
    <dbReference type="NCBI Taxonomy" id="1389203"/>
    <lineage>
        <taxon>Eukaryota</taxon>
        <taxon>Fungi</taxon>
        <taxon>Dikarya</taxon>
        <taxon>Basidiomycota</taxon>
        <taxon>Pucciniomycotina</taxon>
        <taxon>Pucciniomycetes</taxon>
        <taxon>Pucciniales</taxon>
        <taxon>Sphaerophragmiaceae</taxon>
        <taxon>Austropuccinia</taxon>
    </lineage>
</organism>
<gene>
    <name evidence="1" type="ORF">O181_114340</name>
</gene>
<sequence length="90" mass="10002">MMPPPISALTTTYASAPHRLQSLHSHAALKRYASNTALNPPYASAPPQLTILRLTYYIHSVRWLVGLHNQCNQGNILSGFLFQQDVRGNC</sequence>
<evidence type="ECO:0000313" key="1">
    <source>
        <dbReference type="EMBL" id="MBW0574625.1"/>
    </source>
</evidence>
<dbReference type="EMBL" id="AVOT02094572">
    <property type="protein sequence ID" value="MBW0574625.1"/>
    <property type="molecule type" value="Genomic_DNA"/>
</dbReference>
<dbReference type="AlphaFoldDB" id="A0A9Q3PVE3"/>
<name>A0A9Q3PVE3_9BASI</name>
<protein>
    <submittedName>
        <fullName evidence="1">Uncharacterized protein</fullName>
    </submittedName>
</protein>
<proteinExistence type="predicted"/>
<evidence type="ECO:0000313" key="2">
    <source>
        <dbReference type="Proteomes" id="UP000765509"/>
    </source>
</evidence>
<keyword evidence="2" id="KW-1185">Reference proteome</keyword>
<comment type="caution">
    <text evidence="1">The sequence shown here is derived from an EMBL/GenBank/DDBJ whole genome shotgun (WGS) entry which is preliminary data.</text>
</comment>
<accession>A0A9Q3PVE3</accession>